<sequence length="257" mass="28555">MANSQIIRIRRQQEKKTSLPQEEYDKWLNGPDYDLMCARKMAILKEIYSGNCSKEASVALSQLIHKELIRISQDLLGGEREGAMKLYKTLYTPYSMCAGLFNKFILLPTITMNEGDSVLVLEQITFTNQRCSMGIAQNRPQANQWCRVACVGSKTICPQTDSDVKTCEGAATPVCVGCPFSKESKVKGQDKQQQQQVILIAIITFVKLTPDEVNGLFDYKESLLQPSADASAAQNASNVIINKIPSGYPEMANCSEH</sequence>
<reference evidence="1 3" key="2">
    <citation type="journal article" date="2013" name="Nature">
        <title>Insights into bilaterian evolution from three spiralian genomes.</title>
        <authorList>
            <person name="Simakov O."/>
            <person name="Marletaz F."/>
            <person name="Cho S.J."/>
            <person name="Edsinger-Gonzales E."/>
            <person name="Havlak P."/>
            <person name="Hellsten U."/>
            <person name="Kuo D.H."/>
            <person name="Larsson T."/>
            <person name="Lv J."/>
            <person name="Arendt D."/>
            <person name="Savage R."/>
            <person name="Osoegawa K."/>
            <person name="de Jong P."/>
            <person name="Grimwood J."/>
            <person name="Chapman J.A."/>
            <person name="Shapiro H."/>
            <person name="Aerts A."/>
            <person name="Otillar R.P."/>
            <person name="Terry A.Y."/>
            <person name="Boore J.L."/>
            <person name="Grigoriev I.V."/>
            <person name="Lindberg D.R."/>
            <person name="Seaver E.C."/>
            <person name="Weisblat D.A."/>
            <person name="Putnam N.H."/>
            <person name="Rokhsar D.S."/>
        </authorList>
    </citation>
    <scope>NUCLEOTIDE SEQUENCE</scope>
    <source>
        <strain evidence="1 3">I ESC-2004</strain>
    </source>
</reference>
<accession>R7UIH8</accession>
<evidence type="ECO:0000313" key="2">
    <source>
        <dbReference type="EnsemblMetazoa" id="CapteP204988"/>
    </source>
</evidence>
<proteinExistence type="predicted"/>
<evidence type="ECO:0000313" key="1">
    <source>
        <dbReference type="EMBL" id="ELU06369.1"/>
    </source>
</evidence>
<evidence type="ECO:0000313" key="3">
    <source>
        <dbReference type="Proteomes" id="UP000014760"/>
    </source>
</evidence>
<dbReference type="EMBL" id="KB300721">
    <property type="protein sequence ID" value="ELU06369.1"/>
    <property type="molecule type" value="Genomic_DNA"/>
</dbReference>
<gene>
    <name evidence="1" type="ORF">CAPTEDRAFT_204988</name>
</gene>
<dbReference type="AlphaFoldDB" id="R7UIH8"/>
<protein>
    <submittedName>
        <fullName evidence="1 2">Uncharacterized protein</fullName>
    </submittedName>
</protein>
<dbReference type="Proteomes" id="UP000014760">
    <property type="component" value="Unassembled WGS sequence"/>
</dbReference>
<organism evidence="1">
    <name type="scientific">Capitella teleta</name>
    <name type="common">Polychaete worm</name>
    <dbReference type="NCBI Taxonomy" id="283909"/>
    <lineage>
        <taxon>Eukaryota</taxon>
        <taxon>Metazoa</taxon>
        <taxon>Spiralia</taxon>
        <taxon>Lophotrochozoa</taxon>
        <taxon>Annelida</taxon>
        <taxon>Polychaeta</taxon>
        <taxon>Sedentaria</taxon>
        <taxon>Scolecida</taxon>
        <taxon>Capitellidae</taxon>
        <taxon>Capitella</taxon>
    </lineage>
</organism>
<dbReference type="HOGENOM" id="CLU_1082761_0_0_1"/>
<reference evidence="2" key="3">
    <citation type="submission" date="2015-06" db="UniProtKB">
        <authorList>
            <consortium name="EnsemblMetazoa"/>
        </authorList>
    </citation>
    <scope>IDENTIFICATION</scope>
</reference>
<keyword evidence="3" id="KW-1185">Reference proteome</keyword>
<dbReference type="EMBL" id="AMQN01007459">
    <property type="status" value="NOT_ANNOTATED_CDS"/>
    <property type="molecule type" value="Genomic_DNA"/>
</dbReference>
<dbReference type="EnsemblMetazoa" id="CapteT204988">
    <property type="protein sequence ID" value="CapteP204988"/>
    <property type="gene ID" value="CapteG204988"/>
</dbReference>
<reference evidence="3" key="1">
    <citation type="submission" date="2012-12" db="EMBL/GenBank/DDBJ databases">
        <authorList>
            <person name="Hellsten U."/>
            <person name="Grimwood J."/>
            <person name="Chapman J.A."/>
            <person name="Shapiro H."/>
            <person name="Aerts A."/>
            <person name="Otillar R.P."/>
            <person name="Terry A.Y."/>
            <person name="Boore J.L."/>
            <person name="Simakov O."/>
            <person name="Marletaz F."/>
            <person name="Cho S.-J."/>
            <person name="Edsinger-Gonzales E."/>
            <person name="Havlak P."/>
            <person name="Kuo D.-H."/>
            <person name="Larsson T."/>
            <person name="Lv J."/>
            <person name="Arendt D."/>
            <person name="Savage R."/>
            <person name="Osoegawa K."/>
            <person name="de Jong P."/>
            <person name="Lindberg D.R."/>
            <person name="Seaver E.C."/>
            <person name="Weisblat D.A."/>
            <person name="Putnam N.H."/>
            <person name="Grigoriev I.V."/>
            <person name="Rokhsar D.S."/>
        </authorList>
    </citation>
    <scope>NUCLEOTIDE SEQUENCE</scope>
    <source>
        <strain evidence="3">I ESC-2004</strain>
    </source>
</reference>
<name>R7UIH8_CAPTE</name>